<dbReference type="InterPro" id="IPR003533">
    <property type="entry name" value="Doublecortin_dom"/>
</dbReference>
<proteinExistence type="predicted"/>
<accession>A0AA35TKM4</accession>
<feature type="domain" description="Doublecortin" evidence="1">
    <location>
        <begin position="10"/>
        <end position="92"/>
    </location>
</feature>
<evidence type="ECO:0000313" key="2">
    <source>
        <dbReference type="EMBL" id="CAI8050040.1"/>
    </source>
</evidence>
<dbReference type="PANTHER" id="PTHR23004">
    <property type="entry name" value="DOUBLECORTIN DOMAIN CONTAINING 2"/>
    <property type="match status" value="1"/>
</dbReference>
<dbReference type="PROSITE" id="PS50309">
    <property type="entry name" value="DC"/>
    <property type="match status" value="1"/>
</dbReference>
<dbReference type="SUPFAM" id="SSF89837">
    <property type="entry name" value="Doublecortin (DC)"/>
    <property type="match status" value="1"/>
</dbReference>
<dbReference type="AlphaFoldDB" id="A0AA35TKM4"/>
<name>A0AA35TKM4_GEOBA</name>
<sequence length="136" mass="15351">MSYYEPQTAKKVYLYRNGTINADAKLLVVNGRQVRDFSAFLNRVTSGIRAPVAVRNIYTPMHGHKVRSLGELQSGRYYVAGGSEQFKKVKYGSGPKLLPRRQQRLEPAAPPLLPAPHVIVAESRYKRPVEKPFVIQ</sequence>
<dbReference type="Proteomes" id="UP001174909">
    <property type="component" value="Unassembled WGS sequence"/>
</dbReference>
<comment type="caution">
    <text evidence="2">The sequence shown here is derived from an EMBL/GenBank/DDBJ whole genome shotgun (WGS) entry which is preliminary data.</text>
</comment>
<evidence type="ECO:0000259" key="1">
    <source>
        <dbReference type="PROSITE" id="PS50309"/>
    </source>
</evidence>
<dbReference type="GO" id="GO:0005815">
    <property type="term" value="C:microtubule organizing center"/>
    <property type="evidence" value="ECO:0007669"/>
    <property type="project" value="TreeGrafter"/>
</dbReference>
<gene>
    <name evidence="2" type="ORF">GBAR_LOCUS27530</name>
</gene>
<dbReference type="GO" id="GO:0005874">
    <property type="term" value="C:microtubule"/>
    <property type="evidence" value="ECO:0007669"/>
    <property type="project" value="TreeGrafter"/>
</dbReference>
<dbReference type="Gene3D" id="3.10.20.230">
    <property type="entry name" value="Doublecortin domain"/>
    <property type="match status" value="1"/>
</dbReference>
<organism evidence="2 3">
    <name type="scientific">Geodia barretti</name>
    <name type="common">Barrett's horny sponge</name>
    <dbReference type="NCBI Taxonomy" id="519541"/>
    <lineage>
        <taxon>Eukaryota</taxon>
        <taxon>Metazoa</taxon>
        <taxon>Porifera</taxon>
        <taxon>Demospongiae</taxon>
        <taxon>Heteroscleromorpha</taxon>
        <taxon>Tetractinellida</taxon>
        <taxon>Astrophorina</taxon>
        <taxon>Geodiidae</taxon>
        <taxon>Geodia</taxon>
    </lineage>
</organism>
<dbReference type="Pfam" id="PF03607">
    <property type="entry name" value="DCX"/>
    <property type="match status" value="1"/>
</dbReference>
<keyword evidence="3" id="KW-1185">Reference proteome</keyword>
<dbReference type="GO" id="GO:0035556">
    <property type="term" value="P:intracellular signal transduction"/>
    <property type="evidence" value="ECO:0007669"/>
    <property type="project" value="InterPro"/>
</dbReference>
<dbReference type="PANTHER" id="PTHR23004:SF11">
    <property type="entry name" value="PROTEIN RPI-1"/>
    <property type="match status" value="1"/>
</dbReference>
<evidence type="ECO:0000313" key="3">
    <source>
        <dbReference type="Proteomes" id="UP001174909"/>
    </source>
</evidence>
<protein>
    <submittedName>
        <fullName evidence="2">Doublecortin domain-containing protein 2</fullName>
    </submittedName>
</protein>
<dbReference type="InterPro" id="IPR036572">
    <property type="entry name" value="Doublecortin_dom_sf"/>
</dbReference>
<reference evidence="2" key="1">
    <citation type="submission" date="2023-03" db="EMBL/GenBank/DDBJ databases">
        <authorList>
            <person name="Steffen K."/>
            <person name="Cardenas P."/>
        </authorList>
    </citation>
    <scope>NUCLEOTIDE SEQUENCE</scope>
</reference>
<dbReference type="SMART" id="SM00537">
    <property type="entry name" value="DCX"/>
    <property type="match status" value="1"/>
</dbReference>
<dbReference type="EMBL" id="CASHTH010003831">
    <property type="protein sequence ID" value="CAI8050040.1"/>
    <property type="molecule type" value="Genomic_DNA"/>
</dbReference>